<dbReference type="Pfam" id="PF12796">
    <property type="entry name" value="Ank_2"/>
    <property type="match status" value="3"/>
</dbReference>
<evidence type="ECO:0000256" key="3">
    <source>
        <dbReference type="PROSITE-ProRule" id="PRU00023"/>
    </source>
</evidence>
<dbReference type="SUPFAM" id="SSF49354">
    <property type="entry name" value="PapD-like"/>
    <property type="match status" value="1"/>
</dbReference>
<accession>A0A8X8Y629</accession>
<dbReference type="Gene3D" id="1.25.40.20">
    <property type="entry name" value="Ankyrin repeat-containing domain"/>
    <property type="match status" value="4"/>
</dbReference>
<organism evidence="5">
    <name type="scientific">Salvia splendens</name>
    <name type="common">Scarlet sage</name>
    <dbReference type="NCBI Taxonomy" id="180675"/>
    <lineage>
        <taxon>Eukaryota</taxon>
        <taxon>Viridiplantae</taxon>
        <taxon>Streptophyta</taxon>
        <taxon>Embryophyta</taxon>
        <taxon>Tracheophyta</taxon>
        <taxon>Spermatophyta</taxon>
        <taxon>Magnoliopsida</taxon>
        <taxon>eudicotyledons</taxon>
        <taxon>Gunneridae</taxon>
        <taxon>Pentapetalae</taxon>
        <taxon>asterids</taxon>
        <taxon>lamiids</taxon>
        <taxon>Lamiales</taxon>
        <taxon>Lamiaceae</taxon>
        <taxon>Nepetoideae</taxon>
        <taxon>Mentheae</taxon>
        <taxon>Salviinae</taxon>
        <taxon>Salvia</taxon>
        <taxon>Salvia subgen. Calosphace</taxon>
        <taxon>core Calosphace</taxon>
    </lineage>
</organism>
<comment type="caution">
    <text evidence="5">The sequence shown here is derived from an EMBL/GenBank/DDBJ whole genome shotgun (WGS) entry which is preliminary data.</text>
</comment>
<dbReference type="PROSITE" id="PS50202">
    <property type="entry name" value="MSP"/>
    <property type="match status" value="1"/>
</dbReference>
<gene>
    <name evidence="5" type="ORF">SASPL_111096</name>
</gene>
<dbReference type="OrthoDB" id="194358at2759"/>
<dbReference type="GO" id="GO:0036371">
    <property type="term" value="P:protein localization to T-tubule"/>
    <property type="evidence" value="ECO:0007669"/>
    <property type="project" value="TreeGrafter"/>
</dbReference>
<feature type="repeat" description="ANK" evidence="3">
    <location>
        <begin position="378"/>
        <end position="410"/>
    </location>
</feature>
<dbReference type="Proteomes" id="UP000298416">
    <property type="component" value="Unassembled WGS sequence"/>
</dbReference>
<dbReference type="Gene3D" id="2.60.40.10">
    <property type="entry name" value="Immunoglobulins"/>
    <property type="match status" value="1"/>
</dbReference>
<feature type="domain" description="MSP" evidence="4">
    <location>
        <begin position="2"/>
        <end position="124"/>
    </location>
</feature>
<evidence type="ECO:0000313" key="5">
    <source>
        <dbReference type="EMBL" id="KAG6426861.1"/>
    </source>
</evidence>
<evidence type="ECO:0000259" key="4">
    <source>
        <dbReference type="PROSITE" id="PS50202"/>
    </source>
</evidence>
<dbReference type="InterPro" id="IPR036770">
    <property type="entry name" value="Ankyrin_rpt-contain_sf"/>
</dbReference>
<dbReference type="InterPro" id="IPR013783">
    <property type="entry name" value="Ig-like_fold"/>
</dbReference>
<feature type="repeat" description="ANK" evidence="3">
    <location>
        <begin position="257"/>
        <end position="289"/>
    </location>
</feature>
<dbReference type="PRINTS" id="PR01415">
    <property type="entry name" value="ANKYRIN"/>
</dbReference>
<protein>
    <recommendedName>
        <fullName evidence="4">MSP domain-containing protein</fullName>
    </recommendedName>
</protein>
<keyword evidence="1" id="KW-0677">Repeat</keyword>
<dbReference type="PANTHER" id="PTHR24178">
    <property type="entry name" value="MOLTING PROTEIN MLT-4"/>
    <property type="match status" value="1"/>
</dbReference>
<dbReference type="PROSITE" id="PS50088">
    <property type="entry name" value="ANK_REPEAT"/>
    <property type="match status" value="4"/>
</dbReference>
<dbReference type="InterPro" id="IPR008962">
    <property type="entry name" value="PapD-like_sf"/>
</dbReference>
<name>A0A8X8Y629_SALSN</name>
<feature type="repeat" description="ANK" evidence="3">
    <location>
        <begin position="411"/>
        <end position="443"/>
    </location>
</feature>
<evidence type="ECO:0000313" key="6">
    <source>
        <dbReference type="Proteomes" id="UP000298416"/>
    </source>
</evidence>
<dbReference type="PROSITE" id="PS50297">
    <property type="entry name" value="ANK_REP_REGION"/>
    <property type="match status" value="4"/>
</dbReference>
<dbReference type="GO" id="GO:0055117">
    <property type="term" value="P:regulation of cardiac muscle contraction"/>
    <property type="evidence" value="ECO:0007669"/>
    <property type="project" value="TreeGrafter"/>
</dbReference>
<dbReference type="SUPFAM" id="SSF48403">
    <property type="entry name" value="Ankyrin repeat"/>
    <property type="match status" value="1"/>
</dbReference>
<dbReference type="EMBL" id="PNBA02000004">
    <property type="protein sequence ID" value="KAG6426861.1"/>
    <property type="molecule type" value="Genomic_DNA"/>
</dbReference>
<keyword evidence="2 3" id="KW-0040">ANK repeat</keyword>
<dbReference type="PANTHER" id="PTHR24178:SF9">
    <property type="entry name" value="ANK_REP_REGION DOMAIN-CONTAINING PROTEIN"/>
    <property type="match status" value="1"/>
</dbReference>
<sequence>MDRLIKPEVQELNFSFTKGHKCTQSFNLTNLMHTMPVAVSLTSTDPSLFSLHPSLSVIPPLSTASFSLSLTKPFDQPPLSTPPAVVVRSSMLPTRKASHDHLLHLFSKPGPHIFKDATIPISFVGLNVAQFLLSPCSNSLELDFQFSKAISVCDEKQLSSLLRSAVANGKSHFISTLIEAGADAVSCRERCDEESLMCLAVKSGKTESLEILIESGCVVDPSVDLLLHVAAAANHVDMMEIVCLSYVDLDLNAVDVQGRTALHIAALNGHTAAIQFLISVGADVDVTDREGWTPLHFAAENGHLDAVERLLGQAVFAKYAVNRDGKTAFGLAVERGNSHLYDALQLGDALQRAARLDDVHAMKSCLAQGAKVNGVDQNGWSPLHRAAFKGHLESVRLLVSHGARVDSVDGSGYTPLLRAVEAGHVEVAMYLLSHGAKASLKSLSGVVKFDLEGFNKHPSLVNPLH</sequence>
<feature type="repeat" description="ANK" evidence="3">
    <location>
        <begin position="290"/>
        <end position="311"/>
    </location>
</feature>
<evidence type="ECO:0000256" key="1">
    <source>
        <dbReference type="ARBA" id="ARBA00022737"/>
    </source>
</evidence>
<dbReference type="InterPro" id="IPR002110">
    <property type="entry name" value="Ankyrin_rpt"/>
</dbReference>
<evidence type="ECO:0000256" key="2">
    <source>
        <dbReference type="ARBA" id="ARBA00023043"/>
    </source>
</evidence>
<dbReference type="AlphaFoldDB" id="A0A8X8Y629"/>
<keyword evidence="6" id="KW-1185">Reference proteome</keyword>
<dbReference type="SMART" id="SM00248">
    <property type="entry name" value="ANK"/>
    <property type="match status" value="8"/>
</dbReference>
<proteinExistence type="predicted"/>
<dbReference type="InterPro" id="IPR000535">
    <property type="entry name" value="MSP_dom"/>
</dbReference>
<reference evidence="5" key="1">
    <citation type="submission" date="2018-01" db="EMBL/GenBank/DDBJ databases">
        <authorList>
            <person name="Mao J.F."/>
        </authorList>
    </citation>
    <scope>NUCLEOTIDE SEQUENCE</scope>
    <source>
        <strain evidence="5">Huo1</strain>
        <tissue evidence="5">Leaf</tissue>
    </source>
</reference>
<reference evidence="5" key="2">
    <citation type="submission" date="2020-08" db="EMBL/GenBank/DDBJ databases">
        <title>Plant Genome Project.</title>
        <authorList>
            <person name="Zhang R.-G."/>
        </authorList>
    </citation>
    <scope>NUCLEOTIDE SEQUENCE</scope>
    <source>
        <strain evidence="5">Huo1</strain>
        <tissue evidence="5">Leaf</tissue>
    </source>
</reference>